<dbReference type="RefSeq" id="WP_348388060.1">
    <property type="nucleotide sequence ID" value="NZ_CP134146.1"/>
</dbReference>
<proteinExistence type="predicted"/>
<accession>A0ABY9TJM8</accession>
<organism evidence="1 2">
    <name type="scientific">Thalassotalea nanhaiensis</name>
    <dbReference type="NCBI Taxonomy" id="3065648"/>
    <lineage>
        <taxon>Bacteria</taxon>
        <taxon>Pseudomonadati</taxon>
        <taxon>Pseudomonadota</taxon>
        <taxon>Gammaproteobacteria</taxon>
        <taxon>Alteromonadales</taxon>
        <taxon>Colwelliaceae</taxon>
        <taxon>Thalassotalea</taxon>
    </lineage>
</organism>
<name>A0ABY9TJM8_9GAMM</name>
<reference evidence="2" key="1">
    <citation type="submission" date="2023-09" db="EMBL/GenBank/DDBJ databases">
        <authorList>
            <person name="Zhang C."/>
        </authorList>
    </citation>
    <scope>NUCLEOTIDE SEQUENCE [LARGE SCALE GENOMIC DNA]</scope>
    <source>
        <strain evidence="2">SQ345</strain>
    </source>
</reference>
<dbReference type="SUPFAM" id="SSF117281">
    <property type="entry name" value="Kelch motif"/>
    <property type="match status" value="1"/>
</dbReference>
<dbReference type="EMBL" id="CP134146">
    <property type="protein sequence ID" value="WNC68906.1"/>
    <property type="molecule type" value="Genomic_DNA"/>
</dbReference>
<dbReference type="PANTHER" id="PTHR45632">
    <property type="entry name" value="LD33804P"/>
    <property type="match status" value="1"/>
</dbReference>
<dbReference type="Gene3D" id="2.120.10.80">
    <property type="entry name" value="Kelch-type beta propeller"/>
    <property type="match status" value="2"/>
</dbReference>
<sequence>MRLTLFILLITASFLITAKPLVLPNLPEPVTNNAVAQVTTSQGDYFISFMGLGVNKTYKDVHNKVWALKLGEKQWQAKTSVPASLPLSERLASIAVGVGPYAYVFGGYTVASDHQEISSPDVYRYDVVNDTYKALPAMPVPVDDSVALVYKQRYIYLVSGWHNAGNVNLVQVYDIKTNSWQQASPFLGKPVFGQAGAIVDNNLLVCDGVIVQPQLLKRRTYQGIAQCLKGIIDEGNPLKIDWQLVDHPMGQGRYRMASAVVNKQMVFIGGSTNPYNFNGMGYNGVAAPATAEIWLFNPNTNSWQVKLGSHAKSMDHRGLLNYKNKLIIVGGMDDHQQVTNAVINISIDNTKSN</sequence>
<evidence type="ECO:0000313" key="2">
    <source>
        <dbReference type="Proteomes" id="UP001248581"/>
    </source>
</evidence>
<dbReference type="InterPro" id="IPR015915">
    <property type="entry name" value="Kelch-typ_b-propeller"/>
</dbReference>
<protein>
    <submittedName>
        <fullName evidence="1">Kelch repeat-containing protein</fullName>
    </submittedName>
</protein>
<gene>
    <name evidence="1" type="ORF">RI845_01835</name>
</gene>
<dbReference type="Proteomes" id="UP001248581">
    <property type="component" value="Chromosome"/>
</dbReference>
<keyword evidence="2" id="KW-1185">Reference proteome</keyword>
<evidence type="ECO:0000313" key="1">
    <source>
        <dbReference type="EMBL" id="WNC68906.1"/>
    </source>
</evidence>